<dbReference type="InterPro" id="IPR039425">
    <property type="entry name" value="RNA_pol_sigma-70-like"/>
</dbReference>
<dbReference type="InterPro" id="IPR013325">
    <property type="entry name" value="RNA_pol_sigma_r2"/>
</dbReference>
<protein>
    <submittedName>
        <fullName evidence="7">RNA polymerase sigma-70 factor</fullName>
    </submittedName>
</protein>
<dbReference type="Pfam" id="PF04542">
    <property type="entry name" value="Sigma70_r2"/>
    <property type="match status" value="1"/>
</dbReference>
<evidence type="ECO:0000256" key="2">
    <source>
        <dbReference type="ARBA" id="ARBA00023015"/>
    </source>
</evidence>
<dbReference type="InterPro" id="IPR014284">
    <property type="entry name" value="RNA_pol_sigma-70_dom"/>
</dbReference>
<comment type="similarity">
    <text evidence="1">Belongs to the sigma-70 factor family. ECF subfamily.</text>
</comment>
<feature type="domain" description="RNA polymerase sigma factor 70 region 4 type 2" evidence="6">
    <location>
        <begin position="117"/>
        <end position="169"/>
    </location>
</feature>
<dbReference type="SUPFAM" id="SSF88659">
    <property type="entry name" value="Sigma3 and sigma4 domains of RNA polymerase sigma factors"/>
    <property type="match status" value="1"/>
</dbReference>
<dbReference type="Proteomes" id="UP001500185">
    <property type="component" value="Unassembled WGS sequence"/>
</dbReference>
<dbReference type="PANTHER" id="PTHR43133">
    <property type="entry name" value="RNA POLYMERASE ECF-TYPE SIGMA FACTO"/>
    <property type="match status" value="1"/>
</dbReference>
<dbReference type="PANTHER" id="PTHR43133:SF46">
    <property type="entry name" value="RNA POLYMERASE SIGMA-70 FACTOR ECF SUBFAMILY"/>
    <property type="match status" value="1"/>
</dbReference>
<evidence type="ECO:0000259" key="6">
    <source>
        <dbReference type="Pfam" id="PF08281"/>
    </source>
</evidence>
<keyword evidence="3" id="KW-0731">Sigma factor</keyword>
<keyword evidence="8" id="KW-1185">Reference proteome</keyword>
<dbReference type="Gene3D" id="1.10.10.10">
    <property type="entry name" value="Winged helix-like DNA-binding domain superfamily/Winged helix DNA-binding domain"/>
    <property type="match status" value="1"/>
</dbReference>
<gene>
    <name evidence="7" type="ORF">GCM10009433_11270</name>
</gene>
<dbReference type="SUPFAM" id="SSF88946">
    <property type="entry name" value="Sigma2 domain of RNA polymerase sigma factors"/>
    <property type="match status" value="1"/>
</dbReference>
<reference evidence="7 8" key="1">
    <citation type="journal article" date="2019" name="Int. J. Syst. Evol. Microbiol.">
        <title>The Global Catalogue of Microorganisms (GCM) 10K type strain sequencing project: providing services to taxonomists for standard genome sequencing and annotation.</title>
        <authorList>
            <consortium name="The Broad Institute Genomics Platform"/>
            <consortium name="The Broad Institute Genome Sequencing Center for Infectious Disease"/>
            <person name="Wu L."/>
            <person name="Ma J."/>
        </authorList>
    </citation>
    <scope>NUCLEOTIDE SEQUENCE [LARGE SCALE GENOMIC DNA]</scope>
    <source>
        <strain evidence="7 8">JCM 16231</strain>
    </source>
</reference>
<dbReference type="InterPro" id="IPR013324">
    <property type="entry name" value="RNA_pol_sigma_r3/r4-like"/>
</dbReference>
<dbReference type="NCBIfam" id="TIGR02985">
    <property type="entry name" value="Sig70_bacteroi1"/>
    <property type="match status" value="1"/>
</dbReference>
<dbReference type="Gene3D" id="1.10.1740.10">
    <property type="match status" value="1"/>
</dbReference>
<dbReference type="NCBIfam" id="TIGR02937">
    <property type="entry name" value="sigma70-ECF"/>
    <property type="match status" value="1"/>
</dbReference>
<dbReference type="InterPro" id="IPR007627">
    <property type="entry name" value="RNA_pol_sigma70_r2"/>
</dbReference>
<evidence type="ECO:0000313" key="7">
    <source>
        <dbReference type="EMBL" id="GAA0756139.1"/>
    </source>
</evidence>
<evidence type="ECO:0000256" key="1">
    <source>
        <dbReference type="ARBA" id="ARBA00010641"/>
    </source>
</evidence>
<dbReference type="EMBL" id="BAAAGG010000005">
    <property type="protein sequence ID" value="GAA0756139.1"/>
    <property type="molecule type" value="Genomic_DNA"/>
</dbReference>
<evidence type="ECO:0000313" key="8">
    <source>
        <dbReference type="Proteomes" id="UP001500185"/>
    </source>
</evidence>
<keyword evidence="4" id="KW-0804">Transcription</keyword>
<dbReference type="InterPro" id="IPR036388">
    <property type="entry name" value="WH-like_DNA-bd_sf"/>
</dbReference>
<name>A0ABN1K683_9FLAO</name>
<comment type="caution">
    <text evidence="7">The sequence shown here is derived from an EMBL/GenBank/DDBJ whole genome shotgun (WGS) entry which is preliminary data.</text>
</comment>
<evidence type="ECO:0000259" key="5">
    <source>
        <dbReference type="Pfam" id="PF04542"/>
    </source>
</evidence>
<accession>A0ABN1K683</accession>
<evidence type="ECO:0000256" key="4">
    <source>
        <dbReference type="ARBA" id="ARBA00023163"/>
    </source>
</evidence>
<dbReference type="RefSeq" id="WP_224453657.1">
    <property type="nucleotide sequence ID" value="NZ_BAAAGG010000005.1"/>
</dbReference>
<keyword evidence="2" id="KW-0805">Transcription regulation</keyword>
<evidence type="ECO:0000256" key="3">
    <source>
        <dbReference type="ARBA" id="ARBA00023082"/>
    </source>
</evidence>
<proteinExistence type="inferred from homology"/>
<sequence>MKESIFIQKLKQGDEIAYKILYTKYYQWLCNYIFKLCENKKISEDIVQDMLMNFYVKRQKIEVQTSLKNYLFTSCHNQFLQHLRKKKIKFDHLDEVKWEAIANSMNSQENHRENKLKKLHKLIDELPPRCRKIFIKSKLDKIKYKDIAEDMDISVKTVENQMSKALKYLRESAN</sequence>
<organism evidence="7 8">
    <name type="scientific">Psychroflexus lacisalsi</name>
    <dbReference type="NCBI Taxonomy" id="503928"/>
    <lineage>
        <taxon>Bacteria</taxon>
        <taxon>Pseudomonadati</taxon>
        <taxon>Bacteroidota</taxon>
        <taxon>Flavobacteriia</taxon>
        <taxon>Flavobacteriales</taxon>
        <taxon>Flavobacteriaceae</taxon>
        <taxon>Psychroflexus</taxon>
    </lineage>
</organism>
<dbReference type="InterPro" id="IPR013249">
    <property type="entry name" value="RNA_pol_sigma70_r4_t2"/>
</dbReference>
<dbReference type="Pfam" id="PF08281">
    <property type="entry name" value="Sigma70_r4_2"/>
    <property type="match status" value="1"/>
</dbReference>
<feature type="domain" description="RNA polymerase sigma-70 region 2" evidence="5">
    <location>
        <begin position="21"/>
        <end position="87"/>
    </location>
</feature>
<dbReference type="InterPro" id="IPR014327">
    <property type="entry name" value="RNA_pol_sigma70_bacteroid"/>
</dbReference>